<dbReference type="InterPro" id="IPR027417">
    <property type="entry name" value="P-loop_NTPase"/>
</dbReference>
<evidence type="ECO:0000256" key="3">
    <source>
        <dbReference type="SAM" id="Phobius"/>
    </source>
</evidence>
<evidence type="ECO:0000256" key="2">
    <source>
        <dbReference type="SAM" id="MobiDB-lite"/>
    </source>
</evidence>
<sequence>MLCLTLAPRGSPVLNLGIPLVFSDWFQSPYLRNPSQASMNSPVCTHHTFNQVIHGGNGGAGGNSYGQSTSAPGGPGMGPTLNYDIQAQTVTMNNLYVESPFPPISSVTKNPHRNSISGFPTGMYMVMQDKIALEALHNPAQHPTQPRCHPETREKLLDDLYDWAIGSDSRRSIRWLYGPAGAGKSAVMHSLWERLRDNGHLAGSFFFKRHHATSGNAERMLATLSYQIALCRNDFRDAITRSVDSDPGVLWSKMEMQLQHLVLEPCKELQGPTSLVLLIDGLDECEGHHMQGQMLCWMRSAVNSQVLRIPVRVLVASRPEPYIRETFDEPTFSGILEFNNIEQAFEDIRIYLREEFSRIHRNHHTMKHSPFPWPSEATLDALVDRSSGYFIYASTVIKFVDTEYSRPTQQLDIIMQNLIPHDSESPFQALDRLYLQILYAVPGHNRSCLRAALFCISTYAERMHIKTMERLVDLEPGGLSEILRPLHSLLNFDGDSITLYHASFHDFLNNEARSSVFYVGSLDCQTKFAHAVLRELAHTSNYFSTIGNISVLDHRNSVAWDIALYIPAIISLPPSSDLVHLIQLVNLDFVFFFYRLPGWYKRLEMFLGWLKAINPAPQDLILRWEDYLFIHSYQYVEELNGLTTRYWESGNAGTLETEHLTPVKINNQINGELMEIVEAGRMLLSQSPHLLRIIQARRLLSIVSWPASRPSVSFFHIPVLLDISRDAVRQAISSLRPLREWKRHRFDILILLLPTLCQQLDHLCPQAMIFGELARGTIRLLRRIVNGDLPMDFWMPCEWGRYIRSSSYTGELLQEVTQFSPPWDGCSYMEQPADDVWWPFQAVEFYDVVQWLKASINPEPQLIDRWQGYLEESMLRTGLSYSVANFIHGAVILAFFTTFAFAADSSSMNTGNHDTTRAQRLASEMRSSSDCGGSVYYLSEANGNVQVEAKLNNGACRTNFNAAAQSNVNQCIPNGWNSGTWSESDGEWYWIFSDEANANGR</sequence>
<dbReference type="PANTHER" id="PTHR10039:SF17">
    <property type="entry name" value="FUNGAL STAND N-TERMINAL GOODBYE DOMAIN-CONTAINING PROTEIN-RELATED"/>
    <property type="match status" value="1"/>
</dbReference>
<keyword evidence="6" id="KW-1185">Reference proteome</keyword>
<evidence type="ECO:0000313" key="5">
    <source>
        <dbReference type="EMBL" id="KAF7351707.1"/>
    </source>
</evidence>
<keyword evidence="3" id="KW-0812">Transmembrane</keyword>
<accession>A0A8H6Y2Z4</accession>
<dbReference type="EMBL" id="JACAZH010000013">
    <property type="protein sequence ID" value="KAF7351707.1"/>
    <property type="molecule type" value="Genomic_DNA"/>
</dbReference>
<organism evidence="5 6">
    <name type="scientific">Mycena sanguinolenta</name>
    <dbReference type="NCBI Taxonomy" id="230812"/>
    <lineage>
        <taxon>Eukaryota</taxon>
        <taxon>Fungi</taxon>
        <taxon>Dikarya</taxon>
        <taxon>Basidiomycota</taxon>
        <taxon>Agaricomycotina</taxon>
        <taxon>Agaricomycetes</taxon>
        <taxon>Agaricomycetidae</taxon>
        <taxon>Agaricales</taxon>
        <taxon>Marasmiineae</taxon>
        <taxon>Mycenaceae</taxon>
        <taxon>Mycena</taxon>
    </lineage>
</organism>
<gene>
    <name evidence="5" type="ORF">MSAN_01603800</name>
</gene>
<name>A0A8H6Y2Z4_9AGAR</name>
<keyword evidence="1" id="KW-0677">Repeat</keyword>
<dbReference type="InterPro" id="IPR056884">
    <property type="entry name" value="NPHP3-like_N"/>
</dbReference>
<dbReference type="Pfam" id="PF24883">
    <property type="entry name" value="NPHP3_N"/>
    <property type="match status" value="1"/>
</dbReference>
<proteinExistence type="predicted"/>
<dbReference type="SUPFAM" id="SSF52540">
    <property type="entry name" value="P-loop containing nucleoside triphosphate hydrolases"/>
    <property type="match status" value="1"/>
</dbReference>
<feature type="transmembrane region" description="Helical" evidence="3">
    <location>
        <begin position="883"/>
        <end position="903"/>
    </location>
</feature>
<dbReference type="Proteomes" id="UP000623467">
    <property type="component" value="Unassembled WGS sequence"/>
</dbReference>
<comment type="caution">
    <text evidence="5">The sequence shown here is derived from an EMBL/GenBank/DDBJ whole genome shotgun (WGS) entry which is preliminary data.</text>
</comment>
<dbReference type="AlphaFoldDB" id="A0A8H6Y2Z4"/>
<evidence type="ECO:0000313" key="6">
    <source>
        <dbReference type="Proteomes" id="UP000623467"/>
    </source>
</evidence>
<dbReference type="Gene3D" id="3.40.50.300">
    <property type="entry name" value="P-loop containing nucleotide triphosphate hydrolases"/>
    <property type="match status" value="1"/>
</dbReference>
<keyword evidence="3" id="KW-0472">Membrane</keyword>
<dbReference type="PANTHER" id="PTHR10039">
    <property type="entry name" value="AMELOGENIN"/>
    <property type="match status" value="1"/>
</dbReference>
<reference evidence="5" key="1">
    <citation type="submission" date="2020-05" db="EMBL/GenBank/DDBJ databases">
        <title>Mycena genomes resolve the evolution of fungal bioluminescence.</title>
        <authorList>
            <person name="Tsai I.J."/>
        </authorList>
    </citation>
    <scope>NUCLEOTIDE SEQUENCE</scope>
    <source>
        <strain evidence="5">160909Yilan</strain>
    </source>
</reference>
<keyword evidence="3" id="KW-1133">Transmembrane helix</keyword>
<feature type="region of interest" description="Disordered" evidence="2">
    <location>
        <begin position="59"/>
        <end position="78"/>
    </location>
</feature>
<feature type="domain" description="Nephrocystin 3-like N-terminal" evidence="4">
    <location>
        <begin position="154"/>
        <end position="318"/>
    </location>
</feature>
<protein>
    <submittedName>
        <fullName evidence="5">Putative nwd2 protein</fullName>
    </submittedName>
</protein>
<evidence type="ECO:0000256" key="1">
    <source>
        <dbReference type="ARBA" id="ARBA00022737"/>
    </source>
</evidence>
<evidence type="ECO:0000259" key="4">
    <source>
        <dbReference type="Pfam" id="PF24883"/>
    </source>
</evidence>
<dbReference type="OrthoDB" id="2934003at2759"/>